<dbReference type="EMBL" id="CM007648">
    <property type="protein sequence ID" value="ONM28097.1"/>
    <property type="molecule type" value="Genomic_DNA"/>
</dbReference>
<dbReference type="ExpressionAtlas" id="A0A1D6FAK5">
    <property type="expression patterns" value="baseline and differential"/>
</dbReference>
<accession>A0A1D6FAK5</accession>
<dbReference type="AlphaFoldDB" id="A0A1D6FAK5"/>
<organism evidence="1">
    <name type="scientific">Zea mays</name>
    <name type="common">Maize</name>
    <dbReference type="NCBI Taxonomy" id="4577"/>
    <lineage>
        <taxon>Eukaryota</taxon>
        <taxon>Viridiplantae</taxon>
        <taxon>Streptophyta</taxon>
        <taxon>Embryophyta</taxon>
        <taxon>Tracheophyta</taxon>
        <taxon>Spermatophyta</taxon>
        <taxon>Magnoliopsida</taxon>
        <taxon>Liliopsida</taxon>
        <taxon>Poales</taxon>
        <taxon>Poaceae</taxon>
        <taxon>PACMAD clade</taxon>
        <taxon>Panicoideae</taxon>
        <taxon>Andropogonodae</taxon>
        <taxon>Andropogoneae</taxon>
        <taxon>Tripsacinae</taxon>
        <taxon>Zea</taxon>
    </lineage>
</organism>
<gene>
    <name evidence="1" type="ORF">ZEAMMB73_Zm00001d007978</name>
</gene>
<protein>
    <submittedName>
        <fullName evidence="1">Chromatin complex subunit A101</fullName>
    </submittedName>
</protein>
<sequence>MGTLSMSDASPIPAKNWDASPVKLEAQGGDAILGMKEEERLLELVKDEQADGILDSLPIDLEAKNGDASLITEAMKKEEEQLEDTRIKVQEEEEARKREEAARLAFDPETQYNKLDELLTKTQLFSEFLLENMD</sequence>
<dbReference type="OMA" id="EGVQTHA"/>
<feature type="non-terminal residue" evidence="1">
    <location>
        <position position="134"/>
    </location>
</feature>
<evidence type="ECO:0000313" key="1">
    <source>
        <dbReference type="EMBL" id="ONM28097.1"/>
    </source>
</evidence>
<proteinExistence type="predicted"/>
<reference evidence="1" key="1">
    <citation type="submission" date="2015-12" db="EMBL/GenBank/DDBJ databases">
        <title>Update maize B73 reference genome by single molecule sequencing technologies.</title>
        <authorList>
            <consortium name="Maize Genome Sequencing Project"/>
            <person name="Ware D."/>
        </authorList>
    </citation>
    <scope>NUCLEOTIDE SEQUENCE [LARGE SCALE GENOMIC DNA]</scope>
    <source>
        <tissue evidence="1">Seedling</tissue>
    </source>
</reference>
<name>A0A1D6FAK5_MAIZE</name>